<evidence type="ECO:0000256" key="1">
    <source>
        <dbReference type="ARBA" id="ARBA00023125"/>
    </source>
</evidence>
<evidence type="ECO:0000313" key="5">
    <source>
        <dbReference type="Proteomes" id="UP000602198"/>
    </source>
</evidence>
<comment type="caution">
    <text evidence="4">The sequence shown here is derived from an EMBL/GenBank/DDBJ whole genome shotgun (WGS) entry which is preliminary data.</text>
</comment>
<sequence>MSTKRELVLDAAIELLGSRGLRALTHRAVDEAAGMPAGSSSNYFRTREALLSGIAERLEQRDHHDWAALSHRPAPTTIDELVAGMAEFIRHAATTDRIRTLARYALFMEAQTVVPLQESVQRGHRALTAWAESLLTPLHPDRSVAKLLVDYADGVILHQLVSPEPEFDPHAALDRLARALFAAPE</sequence>
<dbReference type="InterPro" id="IPR009057">
    <property type="entry name" value="Homeodomain-like_sf"/>
</dbReference>
<dbReference type="PRINTS" id="PR00455">
    <property type="entry name" value="HTHTETR"/>
</dbReference>
<keyword evidence="5" id="KW-1185">Reference proteome</keyword>
<reference evidence="4 5" key="1">
    <citation type="submission" date="2021-01" db="EMBL/GenBank/DDBJ databases">
        <title>WGS of actinomycetes isolated from Thailand.</title>
        <authorList>
            <person name="Thawai C."/>
        </authorList>
    </citation>
    <scope>NUCLEOTIDE SEQUENCE [LARGE SCALE GENOMIC DNA]</scope>
    <source>
        <strain evidence="4 5">LPG 2</strain>
    </source>
</reference>
<organism evidence="4 5">
    <name type="scientific">Nocardia acididurans</name>
    <dbReference type="NCBI Taxonomy" id="2802282"/>
    <lineage>
        <taxon>Bacteria</taxon>
        <taxon>Bacillati</taxon>
        <taxon>Actinomycetota</taxon>
        <taxon>Actinomycetes</taxon>
        <taxon>Mycobacteriales</taxon>
        <taxon>Nocardiaceae</taxon>
        <taxon>Nocardia</taxon>
    </lineage>
</organism>
<accession>A0ABS1MGL6</accession>
<dbReference type="Gene3D" id="1.10.357.10">
    <property type="entry name" value="Tetracycline Repressor, domain 2"/>
    <property type="match status" value="1"/>
</dbReference>
<dbReference type="RefSeq" id="WP_201953496.1">
    <property type="nucleotide sequence ID" value="NZ_JAERRJ010000011.1"/>
</dbReference>
<name>A0ABS1MGL6_9NOCA</name>
<dbReference type="Pfam" id="PF00440">
    <property type="entry name" value="TetR_N"/>
    <property type="match status" value="1"/>
</dbReference>
<evidence type="ECO:0000256" key="2">
    <source>
        <dbReference type="PROSITE-ProRule" id="PRU00335"/>
    </source>
</evidence>
<proteinExistence type="predicted"/>
<dbReference type="Pfam" id="PF17940">
    <property type="entry name" value="TetR_C_31"/>
    <property type="match status" value="1"/>
</dbReference>
<feature type="domain" description="HTH tetR-type" evidence="3">
    <location>
        <begin position="2"/>
        <end position="62"/>
    </location>
</feature>
<dbReference type="InterPro" id="IPR041583">
    <property type="entry name" value="TetR_C_31"/>
</dbReference>
<dbReference type="Proteomes" id="UP000602198">
    <property type="component" value="Unassembled WGS sequence"/>
</dbReference>
<dbReference type="EMBL" id="JAERRJ010000011">
    <property type="protein sequence ID" value="MBL1078353.1"/>
    <property type="molecule type" value="Genomic_DNA"/>
</dbReference>
<protein>
    <submittedName>
        <fullName evidence="4">TetR family transcriptional regulator</fullName>
    </submittedName>
</protein>
<dbReference type="SUPFAM" id="SSF46689">
    <property type="entry name" value="Homeodomain-like"/>
    <property type="match status" value="1"/>
</dbReference>
<dbReference type="PROSITE" id="PS50977">
    <property type="entry name" value="HTH_TETR_2"/>
    <property type="match status" value="1"/>
</dbReference>
<feature type="DNA-binding region" description="H-T-H motif" evidence="2">
    <location>
        <begin position="25"/>
        <end position="44"/>
    </location>
</feature>
<dbReference type="InterPro" id="IPR001647">
    <property type="entry name" value="HTH_TetR"/>
</dbReference>
<evidence type="ECO:0000259" key="3">
    <source>
        <dbReference type="PROSITE" id="PS50977"/>
    </source>
</evidence>
<evidence type="ECO:0000313" key="4">
    <source>
        <dbReference type="EMBL" id="MBL1078353.1"/>
    </source>
</evidence>
<gene>
    <name evidence="4" type="ORF">JK358_28495</name>
</gene>
<keyword evidence="1 2" id="KW-0238">DNA-binding</keyword>